<dbReference type="EMBL" id="FWFV01000001">
    <property type="protein sequence ID" value="SLN18742.1"/>
    <property type="molecule type" value="Genomic_DNA"/>
</dbReference>
<evidence type="ECO:0000256" key="1">
    <source>
        <dbReference type="ARBA" id="ARBA00009460"/>
    </source>
</evidence>
<dbReference type="STRING" id="315423.SAMN04488020_101620"/>
<dbReference type="Gene3D" id="1.10.510.10">
    <property type="entry name" value="Transferase(Phosphotransferase) domain 1"/>
    <property type="match status" value="1"/>
</dbReference>
<evidence type="ECO:0000313" key="3">
    <source>
        <dbReference type="EMBL" id="SLN18742.1"/>
    </source>
</evidence>
<organism evidence="3 4">
    <name type="scientific">Palleronia marisminoris</name>
    <dbReference type="NCBI Taxonomy" id="315423"/>
    <lineage>
        <taxon>Bacteria</taxon>
        <taxon>Pseudomonadati</taxon>
        <taxon>Pseudomonadota</taxon>
        <taxon>Alphaproteobacteria</taxon>
        <taxon>Rhodobacterales</taxon>
        <taxon>Roseobacteraceae</taxon>
        <taxon>Palleronia</taxon>
    </lineage>
</organism>
<evidence type="ECO:0000313" key="4">
    <source>
        <dbReference type="Proteomes" id="UP000193870"/>
    </source>
</evidence>
<dbReference type="AlphaFoldDB" id="A0A1Y5RJ18"/>
<dbReference type="Gene3D" id="3.30.200.20">
    <property type="entry name" value="Phosphorylase Kinase, domain 1"/>
    <property type="match status" value="1"/>
</dbReference>
<name>A0A1Y5RJ18_9RHOB</name>
<dbReference type="Proteomes" id="UP000193870">
    <property type="component" value="Unassembled WGS sequence"/>
</dbReference>
<dbReference type="PANTHER" id="PTHR12149">
    <property type="entry name" value="FRUCTOSAMINE 3 KINASE-RELATED PROTEIN"/>
    <property type="match status" value="1"/>
</dbReference>
<dbReference type="Pfam" id="PF03881">
    <property type="entry name" value="Fructosamin_kin"/>
    <property type="match status" value="1"/>
</dbReference>
<keyword evidence="2 3" id="KW-0418">Kinase</keyword>
<comment type="similarity">
    <text evidence="1 2">Belongs to the fructosamine kinase family.</text>
</comment>
<evidence type="ECO:0000256" key="2">
    <source>
        <dbReference type="PIRNR" id="PIRNR006221"/>
    </source>
</evidence>
<dbReference type="OrthoDB" id="5291879at2"/>
<dbReference type="GO" id="GO:0016301">
    <property type="term" value="F:kinase activity"/>
    <property type="evidence" value="ECO:0007669"/>
    <property type="project" value="UniProtKB-UniRule"/>
</dbReference>
<proteinExistence type="inferred from homology"/>
<keyword evidence="4" id="KW-1185">Reference proteome</keyword>
<accession>A0A1Y5RJ18</accession>
<dbReference type="PIRSF" id="PIRSF006221">
    <property type="entry name" value="Ketosamine-3-kinase"/>
    <property type="match status" value="1"/>
</dbReference>
<reference evidence="3 4" key="1">
    <citation type="submission" date="2017-03" db="EMBL/GenBank/DDBJ databases">
        <authorList>
            <person name="Afonso C.L."/>
            <person name="Miller P.J."/>
            <person name="Scott M.A."/>
            <person name="Spackman E."/>
            <person name="Goraichik I."/>
            <person name="Dimitrov K.M."/>
            <person name="Suarez D.L."/>
            <person name="Swayne D.E."/>
        </authorList>
    </citation>
    <scope>NUCLEOTIDE SEQUENCE [LARGE SCALE GENOMIC DNA]</scope>
    <source>
        <strain evidence="3 4">CECT 7066</strain>
    </source>
</reference>
<keyword evidence="2" id="KW-0808">Transferase</keyword>
<dbReference type="SUPFAM" id="SSF56112">
    <property type="entry name" value="Protein kinase-like (PK-like)"/>
    <property type="match status" value="1"/>
</dbReference>
<dbReference type="RefSeq" id="WP_085852630.1">
    <property type="nucleotide sequence ID" value="NZ_FOPF01000001.1"/>
</dbReference>
<dbReference type="InterPro" id="IPR011009">
    <property type="entry name" value="Kinase-like_dom_sf"/>
</dbReference>
<dbReference type="Gene3D" id="1.20.1270.240">
    <property type="match status" value="1"/>
</dbReference>
<gene>
    <name evidence="3" type="ORF">PAM7066_00621</name>
</gene>
<sequence>MSDFDQRISALVGQPVRASRRLSGGDVSSVRAVTLDDGRTLVAKVGGPVRNEARMLSAIAAAGCPAAQVIAVDEQYLVMTMLSEGRPSETGWAEAGRAIAKLHAASGAHYGWPEDHAIGAAIQPGGKDEDWPRFWAEARLLAWPEALTGDVAKRLETLAGRLPDLLPARPPASLLHGDLWTGNLIFDGGFQGLIDPASYYGDAEVDLAALTTFGTPPDSFWESYGPLRDGWEERRPVYRLWIALLHLRLFGASYRGMVEGCLDRAGA</sequence>
<protein>
    <submittedName>
        <fullName evidence="3">Fructosamine kinase</fullName>
    </submittedName>
</protein>
<dbReference type="PANTHER" id="PTHR12149:SF8">
    <property type="entry name" value="PROTEIN-RIBULOSAMINE 3-KINASE"/>
    <property type="match status" value="1"/>
</dbReference>
<dbReference type="InterPro" id="IPR016477">
    <property type="entry name" value="Fructo-/Ketosamine-3-kinase"/>
</dbReference>